<accession>S9QQK6</accession>
<dbReference type="Pfam" id="PF01553">
    <property type="entry name" value="Acyltransferase"/>
    <property type="match status" value="1"/>
</dbReference>
<dbReference type="PANTHER" id="PTHR23063">
    <property type="entry name" value="PHOSPHOLIPID ACYLTRANSFERASE"/>
    <property type="match status" value="1"/>
</dbReference>
<evidence type="ECO:0000256" key="2">
    <source>
        <dbReference type="ARBA" id="ARBA00022679"/>
    </source>
</evidence>
<keyword evidence="6 8" id="KW-0472">Membrane</keyword>
<evidence type="ECO:0000256" key="4">
    <source>
        <dbReference type="ARBA" id="ARBA00022989"/>
    </source>
</evidence>
<dbReference type="HOGENOM" id="CLU_027938_0_1_5"/>
<comment type="caution">
    <text evidence="10">The sequence shown here is derived from an EMBL/GenBank/DDBJ whole genome shotgun (WGS) entry which is preliminary data.</text>
</comment>
<name>S9QQK6_9RHOB</name>
<proteinExistence type="predicted"/>
<reference evidence="11" key="1">
    <citation type="journal article" date="2014" name="Stand. Genomic Sci.">
        <title>Genome sequence of the exopolysaccharide-producing Salipiger mucosus type strain (DSM 16094(T)), a moderately halophilic member of the Roseobacter clade.</title>
        <authorList>
            <person name="Riedel T."/>
            <person name="Spring S."/>
            <person name="Fiebig A."/>
            <person name="Petersen J."/>
            <person name="Kyrpides N.C."/>
            <person name="Goker M."/>
            <person name="Klenk H.P."/>
        </authorList>
    </citation>
    <scope>NUCLEOTIDE SEQUENCE [LARGE SCALE GENOMIC DNA]</scope>
    <source>
        <strain evidence="11">DSM 16094</strain>
    </source>
</reference>
<dbReference type="InterPro" id="IPR002123">
    <property type="entry name" value="Plipid/glycerol_acylTrfase"/>
</dbReference>
<dbReference type="CDD" id="cd07989">
    <property type="entry name" value="LPLAT_AGPAT-like"/>
    <property type="match status" value="1"/>
</dbReference>
<feature type="transmembrane region" description="Helical" evidence="8">
    <location>
        <begin position="20"/>
        <end position="45"/>
    </location>
</feature>
<evidence type="ECO:0000256" key="8">
    <source>
        <dbReference type="SAM" id="Phobius"/>
    </source>
</evidence>
<sequence>MSEAGPTWQGDEMTPPRPGPAGWLLVVPRALLMLAAIGLGVVVMVPLRVIERPIHGEVRPWTPHITRAVSRSCLAIMGIGFTVRGPRMRGPGAVVANHSSWLDIFALNARKTVYFVSKAEVSGWPLVGGLARLVGTVFITRERRDAAAQTALFERRLLHGHRLLFFPEGTSSDGIRVLPFKSTLFQAFFVPELKHEIQVQAVTVIYHPPPGQDPRFYGWWGGMSLADHLLAVLGRWRQGGIELVYHAPVRVDAHPNRKSLARHLEEQVRAAHPGTEA</sequence>
<dbReference type="OrthoDB" id="9806880at2"/>
<keyword evidence="3 8" id="KW-0812">Transmembrane</keyword>
<dbReference type="EMBL" id="APVH01000015">
    <property type="protein sequence ID" value="EPX83671.1"/>
    <property type="molecule type" value="Genomic_DNA"/>
</dbReference>
<keyword evidence="4 8" id="KW-1133">Transmembrane helix</keyword>
<feature type="domain" description="Phospholipid/glycerol acyltransferase" evidence="9">
    <location>
        <begin position="92"/>
        <end position="207"/>
    </location>
</feature>
<comment type="subcellular location">
    <subcellularLocation>
        <location evidence="1">Membrane</location>
    </subcellularLocation>
</comment>
<evidence type="ECO:0000256" key="6">
    <source>
        <dbReference type="ARBA" id="ARBA00023136"/>
    </source>
</evidence>
<dbReference type="RefSeq" id="WP_020040345.1">
    <property type="nucleotide sequence ID" value="NZ_KE557274.1"/>
</dbReference>
<dbReference type="eggNOG" id="COG0204">
    <property type="taxonomic scope" value="Bacteria"/>
</dbReference>
<dbReference type="SUPFAM" id="SSF69593">
    <property type="entry name" value="Glycerol-3-phosphate (1)-acyltransferase"/>
    <property type="match status" value="1"/>
</dbReference>
<keyword evidence="2 10" id="KW-0808">Transferase</keyword>
<gene>
    <name evidence="10" type="ORF">Salmuc_02280</name>
</gene>
<evidence type="ECO:0000256" key="7">
    <source>
        <dbReference type="ARBA" id="ARBA00023315"/>
    </source>
</evidence>
<keyword evidence="7 10" id="KW-0012">Acyltransferase</keyword>
<dbReference type="GO" id="GO:0016020">
    <property type="term" value="C:membrane"/>
    <property type="evidence" value="ECO:0007669"/>
    <property type="project" value="UniProtKB-SubCell"/>
</dbReference>
<dbReference type="PANTHER" id="PTHR23063:SF52">
    <property type="entry name" value="LYSOPHOSPHATIDYLCHOLINE ACYLTRANSFERASE"/>
    <property type="match status" value="1"/>
</dbReference>
<keyword evidence="5" id="KW-0443">Lipid metabolism</keyword>
<dbReference type="GO" id="GO:0003841">
    <property type="term" value="F:1-acylglycerol-3-phosphate O-acyltransferase activity"/>
    <property type="evidence" value="ECO:0007669"/>
    <property type="project" value="UniProtKB-EC"/>
</dbReference>
<evidence type="ECO:0000313" key="10">
    <source>
        <dbReference type="EMBL" id="EPX83671.1"/>
    </source>
</evidence>
<keyword evidence="11" id="KW-1185">Reference proteome</keyword>
<dbReference type="GO" id="GO:0006629">
    <property type="term" value="P:lipid metabolic process"/>
    <property type="evidence" value="ECO:0007669"/>
    <property type="project" value="UniProtKB-KW"/>
</dbReference>
<organism evidence="10 11">
    <name type="scientific">Salipiger mucosus DSM 16094</name>
    <dbReference type="NCBI Taxonomy" id="1123237"/>
    <lineage>
        <taxon>Bacteria</taxon>
        <taxon>Pseudomonadati</taxon>
        <taxon>Pseudomonadota</taxon>
        <taxon>Alphaproteobacteria</taxon>
        <taxon>Rhodobacterales</taxon>
        <taxon>Roseobacteraceae</taxon>
        <taxon>Salipiger</taxon>
    </lineage>
</organism>
<evidence type="ECO:0000313" key="11">
    <source>
        <dbReference type="Proteomes" id="UP000015347"/>
    </source>
</evidence>
<dbReference type="SMART" id="SM00563">
    <property type="entry name" value="PlsC"/>
    <property type="match status" value="1"/>
</dbReference>
<dbReference type="STRING" id="1123237.Salmuc_02280"/>
<protein>
    <submittedName>
        <fullName evidence="10">1-acyl-sn-glycerol-3-phosphate acyltransferase</fullName>
        <ecNumber evidence="10">2.3.1.51</ecNumber>
    </submittedName>
</protein>
<evidence type="ECO:0000256" key="5">
    <source>
        <dbReference type="ARBA" id="ARBA00023098"/>
    </source>
</evidence>
<evidence type="ECO:0000256" key="3">
    <source>
        <dbReference type="ARBA" id="ARBA00022692"/>
    </source>
</evidence>
<evidence type="ECO:0000259" key="9">
    <source>
        <dbReference type="SMART" id="SM00563"/>
    </source>
</evidence>
<evidence type="ECO:0000256" key="1">
    <source>
        <dbReference type="ARBA" id="ARBA00004370"/>
    </source>
</evidence>
<dbReference type="Proteomes" id="UP000015347">
    <property type="component" value="Unassembled WGS sequence"/>
</dbReference>
<dbReference type="AlphaFoldDB" id="S9QQK6"/>
<dbReference type="EC" id="2.3.1.51" evidence="10"/>